<comment type="catalytic activity">
    <reaction evidence="4">
        <text>a (3S)-3-hydroxyacyl-CoA = a (2E)-enoyl-CoA + H2O</text>
        <dbReference type="Rhea" id="RHEA:16105"/>
        <dbReference type="ChEBI" id="CHEBI:15377"/>
        <dbReference type="ChEBI" id="CHEBI:57318"/>
        <dbReference type="ChEBI" id="CHEBI:58856"/>
        <dbReference type="EC" id="4.2.1.17"/>
    </reaction>
</comment>
<comment type="catalytic activity">
    <reaction evidence="5">
        <text>a 4-saturated-(3S)-3-hydroxyacyl-CoA = a (3E)-enoyl-CoA + H2O</text>
        <dbReference type="Rhea" id="RHEA:20724"/>
        <dbReference type="ChEBI" id="CHEBI:15377"/>
        <dbReference type="ChEBI" id="CHEBI:58521"/>
        <dbReference type="ChEBI" id="CHEBI:137480"/>
        <dbReference type="EC" id="4.2.1.17"/>
    </reaction>
</comment>
<dbReference type="PANTHER" id="PTHR43149:SF1">
    <property type="entry name" value="DELTA(3,5)-DELTA(2,4)-DIENOYL-COA ISOMERASE, MITOCHONDRIAL"/>
    <property type="match status" value="1"/>
</dbReference>
<keyword evidence="3" id="KW-0276">Fatty acid metabolism</keyword>
<evidence type="ECO:0000313" key="9">
    <source>
        <dbReference type="Proteomes" id="UP000515512"/>
    </source>
</evidence>
<evidence type="ECO:0000256" key="7">
    <source>
        <dbReference type="SAM" id="MobiDB-lite"/>
    </source>
</evidence>
<dbReference type="GO" id="GO:0006631">
    <property type="term" value="P:fatty acid metabolic process"/>
    <property type="evidence" value="ECO:0007669"/>
    <property type="project" value="UniProtKB-KW"/>
</dbReference>
<dbReference type="InterPro" id="IPR001753">
    <property type="entry name" value="Enoyl-CoA_hydra/iso"/>
</dbReference>
<feature type="region of interest" description="Disordered" evidence="7">
    <location>
        <begin position="1"/>
        <end position="20"/>
    </location>
</feature>
<evidence type="ECO:0000256" key="6">
    <source>
        <dbReference type="RuleBase" id="RU003707"/>
    </source>
</evidence>
<keyword evidence="9" id="KW-1185">Reference proteome</keyword>
<dbReference type="Gene3D" id="3.90.226.10">
    <property type="entry name" value="2-enoyl-CoA Hydratase, Chain A, domain 1"/>
    <property type="match status" value="1"/>
</dbReference>
<keyword evidence="3" id="KW-0443">Lipid metabolism</keyword>
<comment type="function">
    <text evidence="1">Could possibly oxidize fatty acids using specific components.</text>
</comment>
<gene>
    <name evidence="8" type="ORF">H0264_00085</name>
</gene>
<dbReference type="KEGG" id="nhu:H0264_00085"/>
<proteinExistence type="inferred from homology"/>
<evidence type="ECO:0000256" key="3">
    <source>
        <dbReference type="ARBA" id="ARBA00022832"/>
    </source>
</evidence>
<evidence type="ECO:0000256" key="5">
    <source>
        <dbReference type="ARBA" id="ARBA00023717"/>
    </source>
</evidence>
<dbReference type="GO" id="GO:0016853">
    <property type="term" value="F:isomerase activity"/>
    <property type="evidence" value="ECO:0007669"/>
    <property type="project" value="InterPro"/>
</dbReference>
<dbReference type="NCBIfam" id="NF005699">
    <property type="entry name" value="PRK07509.1"/>
    <property type="match status" value="1"/>
</dbReference>
<dbReference type="PROSITE" id="PS00166">
    <property type="entry name" value="ENOYL_COA_HYDRATASE"/>
    <property type="match status" value="1"/>
</dbReference>
<dbReference type="AlphaFoldDB" id="A0A7D6V9D8"/>
<name>A0A7D6V9D8_9NOCA</name>
<evidence type="ECO:0000256" key="4">
    <source>
        <dbReference type="ARBA" id="ARBA00023709"/>
    </source>
</evidence>
<dbReference type="PANTHER" id="PTHR43149">
    <property type="entry name" value="ENOYL-COA HYDRATASE"/>
    <property type="match status" value="1"/>
</dbReference>
<dbReference type="Pfam" id="PF00378">
    <property type="entry name" value="ECH_1"/>
    <property type="match status" value="1"/>
</dbReference>
<dbReference type="InterPro" id="IPR045002">
    <property type="entry name" value="Ech1-like"/>
</dbReference>
<organism evidence="8 9">
    <name type="scientific">Nocardia huaxiensis</name>
    <dbReference type="NCBI Taxonomy" id="2755382"/>
    <lineage>
        <taxon>Bacteria</taxon>
        <taxon>Bacillati</taxon>
        <taxon>Actinomycetota</taxon>
        <taxon>Actinomycetes</taxon>
        <taxon>Mycobacteriales</taxon>
        <taxon>Nocardiaceae</taxon>
        <taxon>Nocardia</taxon>
    </lineage>
</organism>
<evidence type="ECO:0000313" key="8">
    <source>
        <dbReference type="EMBL" id="QLY30861.1"/>
    </source>
</evidence>
<dbReference type="InterPro" id="IPR029045">
    <property type="entry name" value="ClpP/crotonase-like_dom_sf"/>
</dbReference>
<evidence type="ECO:0000256" key="1">
    <source>
        <dbReference type="ARBA" id="ARBA00002994"/>
    </source>
</evidence>
<dbReference type="InterPro" id="IPR018376">
    <property type="entry name" value="Enoyl-CoA_hyd/isom_CS"/>
</dbReference>
<reference evidence="8 9" key="1">
    <citation type="submission" date="2020-07" db="EMBL/GenBank/DDBJ databases">
        <authorList>
            <person name="Zhuang K."/>
            <person name="Ran Y."/>
        </authorList>
    </citation>
    <scope>NUCLEOTIDE SEQUENCE [LARGE SCALE GENOMIC DNA]</scope>
    <source>
        <strain evidence="8 9">WCH-YHL-001</strain>
    </source>
</reference>
<protein>
    <submittedName>
        <fullName evidence="8">Crotonase/enoyl-CoA hydratase family protein</fullName>
    </submittedName>
</protein>
<dbReference type="GO" id="GO:0004300">
    <property type="term" value="F:enoyl-CoA hydratase activity"/>
    <property type="evidence" value="ECO:0007669"/>
    <property type="project" value="UniProtKB-EC"/>
</dbReference>
<dbReference type="EMBL" id="CP059399">
    <property type="protein sequence ID" value="QLY30861.1"/>
    <property type="molecule type" value="Genomic_DNA"/>
</dbReference>
<accession>A0A7D6V9D8</accession>
<dbReference type="SUPFAM" id="SSF52096">
    <property type="entry name" value="ClpP/crotonase"/>
    <property type="match status" value="1"/>
</dbReference>
<dbReference type="CDD" id="cd06558">
    <property type="entry name" value="crotonase-like"/>
    <property type="match status" value="1"/>
</dbReference>
<comment type="similarity">
    <text evidence="2 6">Belongs to the enoyl-CoA hydratase/isomerase family.</text>
</comment>
<dbReference type="Proteomes" id="UP000515512">
    <property type="component" value="Chromosome"/>
</dbReference>
<sequence>MSRCTAAATRRTTTTRPAAPGSCWTSWVNPRKYAVSSNNNVTLSFDGDRAHVTLDRPDKHNGLTIDMLRELVKVAGIIGKRGDIRVVILSGNGPSFSSGLDIARAMRNPLDVALAFVPLPWKGTNVFQEACWAWRRLPQPVIAVVHGNCFGGGLQLALAADFRFVTPDAEFSVMEAKYGLIPDMTGAATLSRLVGVDKALLLTMTADTVDAAYAEKIGLVTEVTADPREAAEKLADRIVARPAPAVAAAKKMFDRTWQASVRRTLAVERATQLPLIVRQALNRGINSGK</sequence>
<evidence type="ECO:0000256" key="2">
    <source>
        <dbReference type="ARBA" id="ARBA00005254"/>
    </source>
</evidence>